<dbReference type="InterPro" id="IPR007253">
    <property type="entry name" value="Cell_wall-bd_2"/>
</dbReference>
<evidence type="ECO:0000313" key="3">
    <source>
        <dbReference type="Proteomes" id="UP000317863"/>
    </source>
</evidence>
<dbReference type="PANTHER" id="PTHR30032">
    <property type="entry name" value="N-ACETYLMURAMOYL-L-ALANINE AMIDASE-RELATED"/>
    <property type="match status" value="1"/>
</dbReference>
<dbReference type="InterPro" id="IPR051922">
    <property type="entry name" value="Bact_Sporulation_Assoc"/>
</dbReference>
<dbReference type="Pfam" id="PF18560">
    <property type="entry name" value="Lectin_like"/>
    <property type="match status" value="1"/>
</dbReference>
<dbReference type="InterPro" id="IPR000668">
    <property type="entry name" value="Peptidase_C1A_C"/>
</dbReference>
<dbReference type="Gene3D" id="3.40.50.12090">
    <property type="match status" value="2"/>
</dbReference>
<dbReference type="InterPro" id="IPR000169">
    <property type="entry name" value="Pept_cys_AS"/>
</dbReference>
<dbReference type="InterPro" id="IPR040528">
    <property type="entry name" value="Lectin-like"/>
</dbReference>
<protein>
    <submittedName>
        <fullName evidence="2">Cysteine protease</fullName>
    </submittedName>
</protein>
<dbReference type="SUPFAM" id="SSF54001">
    <property type="entry name" value="Cysteine proteinases"/>
    <property type="match status" value="1"/>
</dbReference>
<gene>
    <name evidence="2" type="ORF">EXD82_05975</name>
</gene>
<name>A0A544QV23_9FIRM</name>
<accession>A0A544QV23</accession>
<dbReference type="InterPro" id="IPR038765">
    <property type="entry name" value="Papain-like_cys_pep_sf"/>
</dbReference>
<organism evidence="2 3">
    <name type="scientific">Peptacetobacter hominis</name>
    <dbReference type="NCBI Taxonomy" id="2743610"/>
    <lineage>
        <taxon>Bacteria</taxon>
        <taxon>Bacillati</taxon>
        <taxon>Bacillota</taxon>
        <taxon>Clostridia</taxon>
        <taxon>Peptostreptococcales</taxon>
        <taxon>Peptostreptococcaceae</taxon>
        <taxon>Peptacetobacter</taxon>
    </lineage>
</organism>
<dbReference type="Pfam" id="PF04122">
    <property type="entry name" value="CW_binding_2"/>
    <property type="match status" value="3"/>
</dbReference>
<dbReference type="OrthoDB" id="3648721at2"/>
<keyword evidence="2" id="KW-0645">Protease</keyword>
<evidence type="ECO:0000313" key="2">
    <source>
        <dbReference type="EMBL" id="TQQ84536.1"/>
    </source>
</evidence>
<evidence type="ECO:0000259" key="1">
    <source>
        <dbReference type="SMART" id="SM00645"/>
    </source>
</evidence>
<comment type="caution">
    <text evidence="2">The sequence shown here is derived from an EMBL/GenBank/DDBJ whole genome shotgun (WGS) entry which is preliminary data.</text>
</comment>
<dbReference type="RefSeq" id="WP_142536011.1">
    <property type="nucleotide sequence ID" value="NZ_SGJB01000009.1"/>
</dbReference>
<dbReference type="EMBL" id="SGJB01000009">
    <property type="protein sequence ID" value="TQQ84536.1"/>
    <property type="molecule type" value="Genomic_DNA"/>
</dbReference>
<proteinExistence type="predicted"/>
<reference evidence="2 3" key="1">
    <citation type="submission" date="2019-02" db="EMBL/GenBank/DDBJ databases">
        <title>Peptostreptococcaceae bacterium ZHW00191 nov., a new bacterium isolated from the human gut.</title>
        <authorList>
            <person name="Zhou H.-W."/>
            <person name="Chen X.-J."/>
        </authorList>
    </citation>
    <scope>NUCLEOTIDE SEQUENCE [LARGE SCALE GENOMIC DNA]</scope>
    <source>
        <strain evidence="2 3">ZHW00191</strain>
    </source>
</reference>
<dbReference type="Pfam" id="PF00112">
    <property type="entry name" value="Peptidase_C1"/>
    <property type="match status" value="1"/>
</dbReference>
<keyword evidence="3" id="KW-1185">Reference proteome</keyword>
<dbReference type="AlphaFoldDB" id="A0A544QV23"/>
<dbReference type="PROSITE" id="PS00139">
    <property type="entry name" value="THIOL_PROTEASE_CYS"/>
    <property type="match status" value="1"/>
</dbReference>
<dbReference type="Gene3D" id="3.90.70.10">
    <property type="entry name" value="Cysteine proteinases"/>
    <property type="match status" value="1"/>
</dbReference>
<feature type="domain" description="Peptidase C1A papain C-terminal" evidence="1">
    <location>
        <begin position="87"/>
        <end position="315"/>
    </location>
</feature>
<dbReference type="Proteomes" id="UP000317863">
    <property type="component" value="Unassembled WGS sequence"/>
</dbReference>
<dbReference type="SMART" id="SM00645">
    <property type="entry name" value="Pept_C1"/>
    <property type="match status" value="1"/>
</dbReference>
<sequence>MAQKQGIKKVVSLFSAVVIAGAVTIPYVSYADTYYGIHKIEYTDEFKQYIEDYKNGDTEKYGDKIPSPYDVEGTEIKGNASGISRYASAKYDPREIDKTTPARDQENLGVCWAFAGMTGMESYLMTNGYGEYDLSEEHMRWWAKNGENGWNVGDYDGTSNLLSMGYFASGEGPKYESDIKYNTHKTRPSNQDSAKTIGYTADNIIYVENTTESIKNAIMKYGGVVSGYYDKDRYRSEDENSYYINVNPGQNHAVTIVGWDDNYSKDNFTGRAKPSKDGAWLIKNSWGDYNDEDGFMWVSYEDRTLRRESDNYAIKSLRKNEGEKIYQHENGGYAAYGGTSFTVANVFNFNGTNETIEGVTIGNESIGAEYNIYYAPVVNGVPQNKNMTKLASGTFKETGYITVPVDSTYIPSGKGAIVVQMKSNGRNLAAILAEENIAGVDWFEAKASKGESFKLSSSGSFQDMNSNTSNPMNFAIKAVTKSNVSEDDIIGANRYDTAVKTSQKGWSSADTAVIANGSAIVDALTATPLAESENAPILLTDKTSLKDVTKKELQRLGVKKVYLIGGSSVLSSSVESQIKSMGITTERVYGNNRYETAAAIASEMIESGNEIKEAAVVNGMTGLADAISFGAVAAEKGMPILLADKNGNLTGSEKILSENNIEKTYIIGGTAAVPTSVESKVKNPERISGKNRSETNAKIIQKFYTSSSLDYAYVVKDGMQASDQLIDGLSVGVLAAKNHSPIVLAGKSLSDEQRSVLSSKTINKVVQVGGGQNINAVLELRNK</sequence>
<dbReference type="GO" id="GO:0008234">
    <property type="term" value="F:cysteine-type peptidase activity"/>
    <property type="evidence" value="ECO:0007669"/>
    <property type="project" value="InterPro"/>
</dbReference>
<dbReference type="PANTHER" id="PTHR30032:SF8">
    <property type="entry name" value="GERMINATION-SPECIFIC N-ACETYLMURAMOYL-L-ALANINE AMIDASE"/>
    <property type="match status" value="1"/>
</dbReference>
<keyword evidence="2" id="KW-0378">Hydrolase</keyword>
<dbReference type="CDD" id="cd02619">
    <property type="entry name" value="Peptidase_C1"/>
    <property type="match status" value="1"/>
</dbReference>
<dbReference type="GO" id="GO:0006508">
    <property type="term" value="P:proteolysis"/>
    <property type="evidence" value="ECO:0007669"/>
    <property type="project" value="UniProtKB-KW"/>
</dbReference>